<dbReference type="Proteomes" id="UP001268036">
    <property type="component" value="Unassembled WGS sequence"/>
</dbReference>
<proteinExistence type="predicted"/>
<name>A0AAJ2BL19_9PSED</name>
<reference evidence="1" key="1">
    <citation type="submission" date="2023-08" db="EMBL/GenBank/DDBJ databases">
        <title>Functional and genomic diversity of the sorghum phyllosphere microbiome.</title>
        <authorList>
            <person name="Shade A."/>
        </authorList>
    </citation>
    <scope>NUCLEOTIDE SEQUENCE</scope>
    <source>
        <strain evidence="1">SORGH_AS_0201</strain>
    </source>
</reference>
<accession>A0AAJ2BL19</accession>
<dbReference type="RefSeq" id="WP_257787172.1">
    <property type="nucleotide sequence ID" value="NZ_CP021645.1"/>
</dbReference>
<evidence type="ECO:0000313" key="2">
    <source>
        <dbReference type="Proteomes" id="UP001268036"/>
    </source>
</evidence>
<dbReference type="AlphaFoldDB" id="A0AAJ2BL19"/>
<comment type="caution">
    <text evidence="1">The sequence shown here is derived from an EMBL/GenBank/DDBJ whole genome shotgun (WGS) entry which is preliminary data.</text>
</comment>
<evidence type="ECO:0000313" key="1">
    <source>
        <dbReference type="EMBL" id="MDR6236344.1"/>
    </source>
</evidence>
<organism evidence="1 2">
    <name type="scientific">Pseudomonas oryzihabitans</name>
    <dbReference type="NCBI Taxonomy" id="47885"/>
    <lineage>
        <taxon>Bacteria</taxon>
        <taxon>Pseudomonadati</taxon>
        <taxon>Pseudomonadota</taxon>
        <taxon>Gammaproteobacteria</taxon>
        <taxon>Pseudomonadales</taxon>
        <taxon>Pseudomonadaceae</taxon>
        <taxon>Pseudomonas</taxon>
    </lineage>
</organism>
<gene>
    <name evidence="1" type="ORF">QE440_004085</name>
</gene>
<sequence>MNDRIQALVLDLLARFGLVKAIPVPSRERERLAAQRRREQRR</sequence>
<protein>
    <submittedName>
        <fullName evidence="1">Uncharacterized protein</fullName>
    </submittedName>
</protein>
<dbReference type="EMBL" id="JAVJAF010000001">
    <property type="protein sequence ID" value="MDR6236344.1"/>
    <property type="molecule type" value="Genomic_DNA"/>
</dbReference>